<comment type="subcellular location">
    <subcellularLocation>
        <location evidence="2">Cell membrane</location>
        <topology evidence="2">Multi-pass membrane protein</topology>
    </subcellularLocation>
</comment>
<keyword evidence="7" id="KW-0479">Metal-binding</keyword>
<dbReference type="InterPro" id="IPR052168">
    <property type="entry name" value="Cytochrome_b561_oxidase"/>
</dbReference>
<gene>
    <name evidence="15" type="ORF">ArsFIN_32430</name>
    <name evidence="16" type="ORF">QE258_15065</name>
</gene>
<dbReference type="PANTHER" id="PTHR30529:SF1">
    <property type="entry name" value="CYTOCHROME B561 HOMOLOG 2"/>
    <property type="match status" value="1"/>
</dbReference>
<evidence type="ECO:0000313" key="16">
    <source>
        <dbReference type="EMBL" id="WGM04896.1"/>
    </source>
</evidence>
<comment type="cofactor">
    <cofactor evidence="1">
        <name>heme b</name>
        <dbReference type="ChEBI" id="CHEBI:60344"/>
    </cofactor>
</comment>
<feature type="transmembrane region" description="Helical" evidence="13">
    <location>
        <begin position="12"/>
        <end position="34"/>
    </location>
</feature>
<organism evidence="15 17">
    <name type="scientific">Arsenophonus nasoniae</name>
    <name type="common">son-killer infecting Nasonia vitripennis</name>
    <dbReference type="NCBI Taxonomy" id="638"/>
    <lineage>
        <taxon>Bacteria</taxon>
        <taxon>Pseudomonadati</taxon>
        <taxon>Pseudomonadota</taxon>
        <taxon>Gammaproteobacteria</taxon>
        <taxon>Enterobacterales</taxon>
        <taxon>Morganellaceae</taxon>
        <taxon>Arsenophonus</taxon>
    </lineage>
</organism>
<dbReference type="EMBL" id="CP123523">
    <property type="protein sequence ID" value="WGM04896.1"/>
    <property type="molecule type" value="Genomic_DNA"/>
</dbReference>
<keyword evidence="10" id="KW-0408">Iron</keyword>
<protein>
    <submittedName>
        <fullName evidence="16">Cytochrome b</fullName>
    </submittedName>
</protein>
<evidence type="ECO:0000256" key="13">
    <source>
        <dbReference type="SAM" id="Phobius"/>
    </source>
</evidence>
<evidence type="ECO:0000256" key="4">
    <source>
        <dbReference type="ARBA" id="ARBA00022475"/>
    </source>
</evidence>
<feature type="transmembrane region" description="Helical" evidence="13">
    <location>
        <begin position="92"/>
        <end position="111"/>
    </location>
</feature>
<dbReference type="GeneID" id="96878208"/>
<dbReference type="EMBL" id="CP038613">
    <property type="protein sequence ID" value="QBY44657.1"/>
    <property type="molecule type" value="Genomic_DNA"/>
</dbReference>
<dbReference type="InterPro" id="IPR016174">
    <property type="entry name" value="Di-haem_cyt_TM"/>
</dbReference>
<dbReference type="AlphaFoldDB" id="A0A4P7KWH1"/>
<evidence type="ECO:0000256" key="5">
    <source>
        <dbReference type="ARBA" id="ARBA00022617"/>
    </source>
</evidence>
<keyword evidence="5" id="KW-0349">Heme</keyword>
<dbReference type="InterPro" id="IPR011577">
    <property type="entry name" value="Cyt_b561_bac/Ni-Hgenase"/>
</dbReference>
<evidence type="ECO:0000313" key="17">
    <source>
        <dbReference type="Proteomes" id="UP000295134"/>
    </source>
</evidence>
<keyword evidence="6 13" id="KW-0812">Transmembrane</keyword>
<dbReference type="PANTHER" id="PTHR30529">
    <property type="entry name" value="CYTOCHROME B561"/>
    <property type="match status" value="1"/>
</dbReference>
<name>A0A4P7KWH1_9GAMM</name>
<dbReference type="SUPFAM" id="SSF81342">
    <property type="entry name" value="Transmembrane di-heme cytochromes"/>
    <property type="match status" value="1"/>
</dbReference>
<keyword evidence="18" id="KW-1185">Reference proteome</keyword>
<dbReference type="GO" id="GO:0022904">
    <property type="term" value="P:respiratory electron transport chain"/>
    <property type="evidence" value="ECO:0007669"/>
    <property type="project" value="InterPro"/>
</dbReference>
<keyword evidence="3" id="KW-0813">Transport</keyword>
<dbReference type="GO" id="GO:0009055">
    <property type="term" value="F:electron transfer activity"/>
    <property type="evidence" value="ECO:0007669"/>
    <property type="project" value="InterPro"/>
</dbReference>
<dbReference type="GO" id="GO:0005886">
    <property type="term" value="C:plasma membrane"/>
    <property type="evidence" value="ECO:0007669"/>
    <property type="project" value="UniProtKB-SubCell"/>
</dbReference>
<evidence type="ECO:0000256" key="9">
    <source>
        <dbReference type="ARBA" id="ARBA00022989"/>
    </source>
</evidence>
<dbReference type="RefSeq" id="WP_026823831.1">
    <property type="nucleotide sequence ID" value="NZ_CP038613.1"/>
</dbReference>
<keyword evidence="8" id="KW-0249">Electron transport</keyword>
<feature type="transmembrane region" description="Helical" evidence="13">
    <location>
        <begin position="54"/>
        <end position="72"/>
    </location>
</feature>
<accession>A0A4P7KWH1</accession>
<dbReference type="GO" id="GO:0046872">
    <property type="term" value="F:metal ion binding"/>
    <property type="evidence" value="ECO:0007669"/>
    <property type="project" value="UniProtKB-KW"/>
</dbReference>
<evidence type="ECO:0000256" key="1">
    <source>
        <dbReference type="ARBA" id="ARBA00001970"/>
    </source>
</evidence>
<proteinExistence type="inferred from homology"/>
<dbReference type="Proteomes" id="UP000295134">
    <property type="component" value="Chromosome"/>
</dbReference>
<sequence length="187" mass="21298">MLWKNTSTQFGHISILIHWLVALSVYGMFALGLWMVSLNYYDAWYHKAPEIHKSIGFVLFLLMIFRVLWRFISPPPKALDSYSNLVKISSTLVKISLYLLLFGIFLSGYLISTADGQPISIFGYFEIPAIWSDEGIQADSAGVVHLYLAWTLIILSILHAIAALKHHFIDRDVTLKRILGIRSWLGN</sequence>
<feature type="transmembrane region" description="Helical" evidence="13">
    <location>
        <begin position="144"/>
        <end position="164"/>
    </location>
</feature>
<feature type="domain" description="Cytochrome b561 bacterial/Ni-hydrogenase" evidence="14">
    <location>
        <begin position="11"/>
        <end position="179"/>
    </location>
</feature>
<comment type="similarity">
    <text evidence="12">Belongs to the cytochrome b561 family.</text>
</comment>
<reference evidence="16" key="2">
    <citation type="submission" date="2023-04" db="EMBL/GenBank/DDBJ databases">
        <title>Genome dynamics across the evolutionary transition to endosymbiosis.</title>
        <authorList>
            <person name="Siozios S."/>
            <person name="Nadal-Jimenez P."/>
            <person name="Azagi T."/>
            <person name="Sprong H."/>
            <person name="Frost C.L."/>
            <person name="Parratt S.R."/>
            <person name="Taylor G."/>
            <person name="Brettell L."/>
            <person name="Lew K.C."/>
            <person name="Croft L."/>
            <person name="King K.C."/>
            <person name="Brockhurst M.A."/>
            <person name="Hypsa V."/>
            <person name="Novakova E."/>
            <person name="Darby A.C."/>
            <person name="Hurst G.D.D."/>
        </authorList>
    </citation>
    <scope>NUCLEOTIDE SEQUENCE</scope>
    <source>
        <strain evidence="16">ANv_CAN</strain>
    </source>
</reference>
<evidence type="ECO:0000256" key="6">
    <source>
        <dbReference type="ARBA" id="ARBA00022692"/>
    </source>
</evidence>
<evidence type="ECO:0000259" key="14">
    <source>
        <dbReference type="Pfam" id="PF01292"/>
    </source>
</evidence>
<evidence type="ECO:0000256" key="7">
    <source>
        <dbReference type="ARBA" id="ARBA00022723"/>
    </source>
</evidence>
<evidence type="ECO:0000256" key="11">
    <source>
        <dbReference type="ARBA" id="ARBA00023136"/>
    </source>
</evidence>
<evidence type="ECO:0000256" key="3">
    <source>
        <dbReference type="ARBA" id="ARBA00022448"/>
    </source>
</evidence>
<reference evidence="15 17" key="1">
    <citation type="submission" date="2019-03" db="EMBL/GenBank/DDBJ databases">
        <title>Long-read sequencing reveals hyperdense prophage content in a complex bacterial symbiont genome.</title>
        <authorList>
            <person name="Frost C.L."/>
            <person name="Siozios S."/>
            <person name="Nadal-Jimenez P."/>
            <person name="Brockhurst M.A."/>
            <person name="King K.C."/>
            <person name="Darby A.C."/>
            <person name="Hurst G.D.D."/>
        </authorList>
    </citation>
    <scope>NUCLEOTIDE SEQUENCE [LARGE SCALE GENOMIC DNA]</scope>
    <source>
        <strain evidence="15 17">FIN</strain>
    </source>
</reference>
<evidence type="ECO:0000256" key="12">
    <source>
        <dbReference type="ARBA" id="ARBA00037975"/>
    </source>
</evidence>
<keyword evidence="9 13" id="KW-1133">Transmembrane helix</keyword>
<evidence type="ECO:0000256" key="8">
    <source>
        <dbReference type="ARBA" id="ARBA00022982"/>
    </source>
</evidence>
<dbReference type="Gene3D" id="1.20.950.20">
    <property type="entry name" value="Transmembrane di-heme cytochromes, Chain C"/>
    <property type="match status" value="1"/>
</dbReference>
<evidence type="ECO:0000313" key="18">
    <source>
        <dbReference type="Proteomes" id="UP001177592"/>
    </source>
</evidence>
<dbReference type="Pfam" id="PF01292">
    <property type="entry name" value="Ni_hydr_CYTB"/>
    <property type="match status" value="1"/>
</dbReference>
<evidence type="ECO:0000256" key="10">
    <source>
        <dbReference type="ARBA" id="ARBA00023004"/>
    </source>
</evidence>
<dbReference type="Proteomes" id="UP001177592">
    <property type="component" value="Chromosome"/>
</dbReference>
<dbReference type="GO" id="GO:0020037">
    <property type="term" value="F:heme binding"/>
    <property type="evidence" value="ECO:0007669"/>
    <property type="project" value="TreeGrafter"/>
</dbReference>
<dbReference type="KEGG" id="ans:ArsFIN_32430"/>
<keyword evidence="11 13" id="KW-0472">Membrane</keyword>
<keyword evidence="4" id="KW-1003">Cell membrane</keyword>
<evidence type="ECO:0000256" key="2">
    <source>
        <dbReference type="ARBA" id="ARBA00004651"/>
    </source>
</evidence>
<evidence type="ECO:0000313" key="15">
    <source>
        <dbReference type="EMBL" id="QBY44657.1"/>
    </source>
</evidence>